<dbReference type="PANTHER" id="PTHR30520">
    <property type="entry name" value="FORMATE TRANSPORTER-RELATED"/>
    <property type="match status" value="1"/>
</dbReference>
<comment type="caution">
    <text evidence="7">The sequence shown here is derived from an EMBL/GenBank/DDBJ whole genome shotgun (WGS) entry which is preliminary data.</text>
</comment>
<dbReference type="EMBL" id="JAKGUD010000008">
    <property type="protein sequence ID" value="MCF4142850.1"/>
    <property type="molecule type" value="Genomic_DNA"/>
</dbReference>
<keyword evidence="3 6" id="KW-1133">Transmembrane helix</keyword>
<evidence type="ECO:0000256" key="2">
    <source>
        <dbReference type="ARBA" id="ARBA00022692"/>
    </source>
</evidence>
<comment type="similarity">
    <text evidence="5">Belongs to the FNT transporter (TC 1.A.16) family.</text>
</comment>
<comment type="subcellular location">
    <subcellularLocation>
        <location evidence="1">Membrane</location>
        <topology evidence="1">Multi-pass membrane protein</topology>
    </subcellularLocation>
</comment>
<evidence type="ECO:0000313" key="8">
    <source>
        <dbReference type="Proteomes" id="UP001200430"/>
    </source>
</evidence>
<dbReference type="Proteomes" id="UP001200430">
    <property type="component" value="Unassembled WGS sequence"/>
</dbReference>
<keyword evidence="4 6" id="KW-0472">Membrane</keyword>
<dbReference type="PROSITE" id="PS01005">
    <property type="entry name" value="FORMATE_NITRITE_TP_1"/>
    <property type="match status" value="1"/>
</dbReference>
<evidence type="ECO:0000256" key="6">
    <source>
        <dbReference type="SAM" id="Phobius"/>
    </source>
</evidence>
<evidence type="ECO:0000313" key="7">
    <source>
        <dbReference type="EMBL" id="MCF4142850.1"/>
    </source>
</evidence>
<dbReference type="InterPro" id="IPR000292">
    <property type="entry name" value="For/NO2_transpt"/>
</dbReference>
<evidence type="ECO:0000256" key="4">
    <source>
        <dbReference type="ARBA" id="ARBA00023136"/>
    </source>
</evidence>
<keyword evidence="2 6" id="KW-0812">Transmembrane</keyword>
<feature type="transmembrane region" description="Helical" evidence="6">
    <location>
        <begin position="151"/>
        <end position="170"/>
    </location>
</feature>
<proteinExistence type="inferred from homology"/>
<feature type="transmembrane region" description="Helical" evidence="6">
    <location>
        <begin position="64"/>
        <end position="92"/>
    </location>
</feature>
<dbReference type="InterPro" id="IPR024002">
    <property type="entry name" value="For/NO2_transpt_CS"/>
</dbReference>
<dbReference type="Gene3D" id="1.20.1080.10">
    <property type="entry name" value="Glycerol uptake facilitator protein"/>
    <property type="match status" value="1"/>
</dbReference>
<gene>
    <name evidence="7" type="ORF">L2W38_08465</name>
</gene>
<feature type="transmembrane region" description="Helical" evidence="6">
    <location>
        <begin position="26"/>
        <end position="44"/>
    </location>
</feature>
<dbReference type="Pfam" id="PF01226">
    <property type="entry name" value="Form_Nir_trans"/>
    <property type="match status" value="1"/>
</dbReference>
<reference evidence="7 8" key="1">
    <citation type="submission" date="2022-01" db="EMBL/GenBank/DDBJ databases">
        <title>Dethiosulfovibrio faecalis sp. nov., a novel proteolytic, non-sulfur-reducing bacterium isolated from a marine aquaculture solid waste bioreactor.</title>
        <authorList>
            <person name="Grabowski S."/>
            <person name="Apolinario E."/>
            <person name="Schneider N."/>
            <person name="Marshall C.W."/>
            <person name="Sowers K.R."/>
        </authorList>
    </citation>
    <scope>NUCLEOTIDE SEQUENCE [LARGE SCALE GENOMIC DNA]</scope>
    <source>
        <strain evidence="7 8">DSM 12537</strain>
    </source>
</reference>
<organism evidence="7 8">
    <name type="scientific">Dethiosulfovibrio marinus</name>
    <dbReference type="NCBI Taxonomy" id="133532"/>
    <lineage>
        <taxon>Bacteria</taxon>
        <taxon>Thermotogati</taxon>
        <taxon>Synergistota</taxon>
        <taxon>Synergistia</taxon>
        <taxon>Synergistales</taxon>
        <taxon>Dethiosulfovibrionaceae</taxon>
        <taxon>Dethiosulfovibrio</taxon>
    </lineage>
</organism>
<feature type="transmembrane region" description="Helical" evidence="6">
    <location>
        <begin position="104"/>
        <end position="123"/>
    </location>
</feature>
<evidence type="ECO:0000256" key="5">
    <source>
        <dbReference type="ARBA" id="ARBA00049660"/>
    </source>
</evidence>
<feature type="transmembrane region" description="Helical" evidence="6">
    <location>
        <begin position="182"/>
        <end position="205"/>
    </location>
</feature>
<accession>A0ABS9ESK6</accession>
<dbReference type="InterPro" id="IPR023271">
    <property type="entry name" value="Aquaporin-like"/>
</dbReference>
<dbReference type="PANTHER" id="PTHR30520:SF6">
    <property type="entry name" value="FORMATE_NITRATE FAMILY TRANSPORTER (EUROFUNG)"/>
    <property type="match status" value="1"/>
</dbReference>
<keyword evidence="8" id="KW-1185">Reference proteome</keyword>
<evidence type="ECO:0000256" key="1">
    <source>
        <dbReference type="ARBA" id="ARBA00004141"/>
    </source>
</evidence>
<evidence type="ECO:0000256" key="3">
    <source>
        <dbReference type="ARBA" id="ARBA00022989"/>
    </source>
</evidence>
<name>A0ABS9ESK6_9BACT</name>
<protein>
    <submittedName>
        <fullName evidence="7">Formate/nitrite transporter family protein</fullName>
    </submittedName>
</protein>
<sequence length="269" mass="28560">MKNPLDIARSVCDSAKTKAAWSVPQMMVLGGLAGAYVAFGGWAMTVTTFDLASVGVAKVIGGSVFSIGLILVVLAGAELFTGNCVMPLAVMAGRLPMRDVLRNWFWVYLANLLGAVLVAVLVYNTGLWRGDIGAKALAIAAGKMGLSWWEAFFRGILCNWIVVLAVWLSMSSETVIGKIWAIYFPIMVFVASGFEHSIANMYFMAMGLLLKGDPSVVAAAALPAGDLGAVSLWGYFNNLIPVTAGNIVGGALFVAVLYFSVFKSNLVSR</sequence>
<dbReference type="RefSeq" id="WP_236099567.1">
    <property type="nucleotide sequence ID" value="NZ_JAKGUD010000008.1"/>
</dbReference>
<feature type="transmembrane region" description="Helical" evidence="6">
    <location>
        <begin position="239"/>
        <end position="261"/>
    </location>
</feature>